<keyword evidence="2" id="KW-0813">Transport</keyword>
<evidence type="ECO:0000256" key="6">
    <source>
        <dbReference type="SAM" id="Coils"/>
    </source>
</evidence>
<evidence type="ECO:0000256" key="2">
    <source>
        <dbReference type="ARBA" id="ARBA00022448"/>
    </source>
</evidence>
<evidence type="ECO:0000313" key="8">
    <source>
        <dbReference type="EMBL" id="RSZ55270.1"/>
    </source>
</evidence>
<dbReference type="OrthoDB" id="7786710at2"/>
<dbReference type="PANTHER" id="PTHR42718">
    <property type="entry name" value="MAJOR FACILITATOR SUPERFAMILY MULTIDRUG TRANSPORTER MFSC"/>
    <property type="match status" value="1"/>
</dbReference>
<proteinExistence type="predicted"/>
<comment type="subcellular location">
    <subcellularLocation>
        <location evidence="1">Membrane</location>
        <topology evidence="1">Multi-pass membrane protein</topology>
    </subcellularLocation>
</comment>
<dbReference type="Proteomes" id="UP000278085">
    <property type="component" value="Unassembled WGS sequence"/>
</dbReference>
<feature type="transmembrane region" description="Helical" evidence="7">
    <location>
        <begin position="419"/>
        <end position="440"/>
    </location>
</feature>
<keyword evidence="5 7" id="KW-0472">Membrane</keyword>
<feature type="transmembrane region" description="Helical" evidence="7">
    <location>
        <begin position="332"/>
        <end position="351"/>
    </location>
</feature>
<evidence type="ECO:0000313" key="9">
    <source>
        <dbReference type="Proteomes" id="UP000278085"/>
    </source>
</evidence>
<dbReference type="InterPro" id="IPR011701">
    <property type="entry name" value="MFS"/>
</dbReference>
<feature type="transmembrane region" description="Helical" evidence="7">
    <location>
        <begin position="357"/>
        <end position="378"/>
    </location>
</feature>
<dbReference type="GO" id="GO:0016020">
    <property type="term" value="C:membrane"/>
    <property type="evidence" value="ECO:0007669"/>
    <property type="project" value="UniProtKB-SubCell"/>
</dbReference>
<feature type="transmembrane region" description="Helical" evidence="7">
    <location>
        <begin position="270"/>
        <end position="290"/>
    </location>
</feature>
<keyword evidence="6" id="KW-0175">Coiled coil</keyword>
<keyword evidence="3 7" id="KW-0812">Transmembrane</keyword>
<evidence type="ECO:0000256" key="1">
    <source>
        <dbReference type="ARBA" id="ARBA00004141"/>
    </source>
</evidence>
<organism evidence="8 9">
    <name type="scientific">Massilia atriviolacea</name>
    <dbReference type="NCBI Taxonomy" id="2495579"/>
    <lineage>
        <taxon>Bacteria</taxon>
        <taxon>Pseudomonadati</taxon>
        <taxon>Pseudomonadota</taxon>
        <taxon>Betaproteobacteria</taxon>
        <taxon>Burkholderiales</taxon>
        <taxon>Oxalobacteraceae</taxon>
        <taxon>Telluria group</taxon>
        <taxon>Massilia</taxon>
    </lineage>
</organism>
<dbReference type="Pfam" id="PF07690">
    <property type="entry name" value="MFS_1"/>
    <property type="match status" value="1"/>
</dbReference>
<dbReference type="AlphaFoldDB" id="A0A430HCN7"/>
<dbReference type="PANTHER" id="PTHR42718:SF9">
    <property type="entry name" value="MAJOR FACILITATOR SUPERFAMILY MULTIDRUG TRANSPORTER MFSC"/>
    <property type="match status" value="1"/>
</dbReference>
<keyword evidence="9" id="KW-1185">Reference proteome</keyword>
<protein>
    <submittedName>
        <fullName evidence="8">MFS transporter</fullName>
    </submittedName>
</protein>
<feature type="transmembrane region" description="Helical" evidence="7">
    <location>
        <begin position="456"/>
        <end position="478"/>
    </location>
</feature>
<dbReference type="RefSeq" id="WP_126077738.1">
    <property type="nucleotide sequence ID" value="NZ_CP051166.1"/>
</dbReference>
<feature type="transmembrane region" description="Helical" evidence="7">
    <location>
        <begin position="484"/>
        <end position="501"/>
    </location>
</feature>
<dbReference type="SUPFAM" id="SSF103473">
    <property type="entry name" value="MFS general substrate transporter"/>
    <property type="match status" value="1"/>
</dbReference>
<dbReference type="GO" id="GO:0022857">
    <property type="term" value="F:transmembrane transporter activity"/>
    <property type="evidence" value="ECO:0007669"/>
    <property type="project" value="InterPro"/>
</dbReference>
<comment type="caution">
    <text evidence="8">The sequence shown here is derived from an EMBL/GenBank/DDBJ whole genome shotgun (WGS) entry which is preliminary data.</text>
</comment>
<accession>A0A430HCN7</accession>
<gene>
    <name evidence="8" type="ORF">EJB06_30230</name>
</gene>
<name>A0A430HCN7_9BURK</name>
<dbReference type="Gene3D" id="1.20.1250.20">
    <property type="entry name" value="MFS general substrate transporter like domains"/>
    <property type="match status" value="1"/>
</dbReference>
<dbReference type="InterPro" id="IPR036259">
    <property type="entry name" value="MFS_trans_sf"/>
</dbReference>
<feature type="transmembrane region" description="Helical" evidence="7">
    <location>
        <begin position="302"/>
        <end position="320"/>
    </location>
</feature>
<feature type="transmembrane region" description="Helical" evidence="7">
    <location>
        <begin position="157"/>
        <end position="176"/>
    </location>
</feature>
<evidence type="ECO:0000256" key="5">
    <source>
        <dbReference type="ARBA" id="ARBA00023136"/>
    </source>
</evidence>
<keyword evidence="4 7" id="KW-1133">Transmembrane helix</keyword>
<evidence type="ECO:0000256" key="4">
    <source>
        <dbReference type="ARBA" id="ARBA00022989"/>
    </source>
</evidence>
<feature type="transmembrane region" description="Helical" evidence="7">
    <location>
        <begin position="390"/>
        <end position="413"/>
    </location>
</feature>
<sequence>MKQVLRRDRELYARPVRLLCAFILGVMLLTQAALAAYAWSLSGQRFLPALEQKALTIAEALAQRQARAIGQGAPLPAGGPAWDAILAQHPDIAYITLTDAAGKVLYRGGKGAEVVAPEDHLDTRADIVHRFARHGQVHVGVARGYVQSRMSALRPELAVLLVASLLIAFEALWFILTVHCSAPVRQVIAVMSRMAAGDFRFRAGDAQADGLEARLDRLEARINAGFREVVRRAGAPGQQALGAIVLRRLRARYRFSEDADSAQLARQRIAGVRILAFLCVFSALLVQPVLPQHAVGAGLPGAALPAGAGLLALALALPWAARWSDRAGRRRAFVAGAVGAAAALACAAFAPDLAALALARAAGGAGVALMLTTCHGHVHDHADSGATARGLSMLAGGAALAACCAPAAGALLADHLGVGGAYLAAAGTALLAGAVAGFVLDPRGARPRTADGRRRLLAAAALPCAALLTVIVPSATALRDGAGPWPWLSGLAAALLITLFARAGRMPRRVS</sequence>
<reference evidence="8 9" key="1">
    <citation type="submission" date="2018-12" db="EMBL/GenBank/DDBJ databases">
        <authorList>
            <person name="Yang E."/>
        </authorList>
    </citation>
    <scope>NUCLEOTIDE SEQUENCE [LARGE SCALE GENOMIC DNA]</scope>
    <source>
        <strain evidence="8 9">SOD</strain>
    </source>
</reference>
<dbReference type="EMBL" id="RXLQ01000029">
    <property type="protein sequence ID" value="RSZ55270.1"/>
    <property type="molecule type" value="Genomic_DNA"/>
</dbReference>
<evidence type="ECO:0000256" key="7">
    <source>
        <dbReference type="SAM" id="Phobius"/>
    </source>
</evidence>
<feature type="coiled-coil region" evidence="6">
    <location>
        <begin position="201"/>
        <end position="228"/>
    </location>
</feature>
<evidence type="ECO:0000256" key="3">
    <source>
        <dbReference type="ARBA" id="ARBA00022692"/>
    </source>
</evidence>